<dbReference type="Proteomes" id="UP000281741">
    <property type="component" value="Chromosome"/>
</dbReference>
<proteinExistence type="predicted"/>
<evidence type="ECO:0000313" key="4">
    <source>
        <dbReference type="Proteomes" id="UP000281741"/>
    </source>
</evidence>
<dbReference type="EMBL" id="CP033912">
    <property type="protein sequence ID" value="AZA95591.1"/>
    <property type="molecule type" value="Genomic_DNA"/>
</dbReference>
<evidence type="ECO:0000313" key="1">
    <source>
        <dbReference type="EMBL" id="AZA87162.1"/>
    </source>
</evidence>
<dbReference type="AlphaFoldDB" id="A0AAD0YEG7"/>
<name>A0AAD0YEG7_9FLAO</name>
<dbReference type="RefSeq" id="WP_123854469.1">
    <property type="nucleotide sequence ID" value="NZ_CP033912.1"/>
</dbReference>
<keyword evidence="4" id="KW-1185">Reference proteome</keyword>
<evidence type="ECO:0000313" key="3">
    <source>
        <dbReference type="Proteomes" id="UP000274073"/>
    </source>
</evidence>
<organism evidence="1 3">
    <name type="scientific">Chryseobacterium shandongense</name>
    <dbReference type="NCBI Taxonomy" id="1493872"/>
    <lineage>
        <taxon>Bacteria</taxon>
        <taxon>Pseudomonadati</taxon>
        <taxon>Bacteroidota</taxon>
        <taxon>Flavobacteriia</taxon>
        <taxon>Flavobacteriales</taxon>
        <taxon>Weeksellaceae</taxon>
        <taxon>Chryseobacterium group</taxon>
        <taxon>Chryseobacterium</taxon>
    </lineage>
</organism>
<accession>A0AAD0YEG7</accession>
<protein>
    <submittedName>
        <fullName evidence="1">Uncharacterized protein</fullName>
    </submittedName>
</protein>
<gene>
    <name evidence="1" type="ORF">EG349_10360</name>
    <name evidence="2" type="ORF">EG353_08435</name>
</gene>
<sequence>MPIIEATAKAKIKQKLLLARNNTTDADEALDALVDAIYEIIKELITNATVIGVCPSGGGPLTQGKIT</sequence>
<dbReference type="Proteomes" id="UP000274073">
    <property type="component" value="Chromosome"/>
</dbReference>
<evidence type="ECO:0000313" key="2">
    <source>
        <dbReference type="EMBL" id="AZA95591.1"/>
    </source>
</evidence>
<reference evidence="3 4" key="1">
    <citation type="submission" date="2018-11" db="EMBL/GenBank/DDBJ databases">
        <title>Proposal to divide the Flavobacteriaceae and reorganize its genera based on Amino Acid Identity values calculated from whole genome sequences.</title>
        <authorList>
            <person name="Nicholson A.C."/>
            <person name="Gulvik C.A."/>
            <person name="Whitney A.M."/>
            <person name="Humrighouse B.W."/>
            <person name="Bell M."/>
            <person name="Holmes B."/>
            <person name="Steigerwalt A.G."/>
            <person name="Villarma A."/>
            <person name="Sheth M."/>
            <person name="Batra D."/>
            <person name="Pryor J."/>
            <person name="Bernardet J.-F."/>
            <person name="Hugo C."/>
            <person name="Kampfer P."/>
            <person name="Newman J."/>
            <person name="McQuiston J.R."/>
        </authorList>
    </citation>
    <scope>NUCLEOTIDE SEQUENCE [LARGE SCALE GENOMIC DNA]</scope>
    <source>
        <strain evidence="1 3">G0207</strain>
        <strain evidence="2 4">H5143</strain>
    </source>
</reference>
<dbReference type="EMBL" id="CP033915">
    <property type="protein sequence ID" value="AZA87162.1"/>
    <property type="molecule type" value="Genomic_DNA"/>
</dbReference>